<keyword evidence="2" id="KW-1185">Reference proteome</keyword>
<dbReference type="InterPro" id="IPR036770">
    <property type="entry name" value="Ankyrin_rpt-contain_sf"/>
</dbReference>
<dbReference type="RefSeq" id="XP_026612681.1">
    <property type="nucleotide sequence ID" value="XM_026755492.1"/>
</dbReference>
<organism evidence="1 2">
    <name type="scientific">Aspergillus thermomutatus</name>
    <name type="common">Neosartorya pseudofischeri</name>
    <dbReference type="NCBI Taxonomy" id="41047"/>
    <lineage>
        <taxon>Eukaryota</taxon>
        <taxon>Fungi</taxon>
        <taxon>Dikarya</taxon>
        <taxon>Ascomycota</taxon>
        <taxon>Pezizomycotina</taxon>
        <taxon>Eurotiomycetes</taxon>
        <taxon>Eurotiomycetidae</taxon>
        <taxon>Eurotiales</taxon>
        <taxon>Aspergillaceae</taxon>
        <taxon>Aspergillus</taxon>
        <taxon>Aspergillus subgen. Fumigati</taxon>
    </lineage>
</organism>
<dbReference type="AlphaFoldDB" id="A0A397GJD9"/>
<dbReference type="SUPFAM" id="SSF48403">
    <property type="entry name" value="Ankyrin repeat"/>
    <property type="match status" value="1"/>
</dbReference>
<dbReference type="Pfam" id="PF13606">
    <property type="entry name" value="Ank_3"/>
    <property type="match status" value="1"/>
</dbReference>
<sequence>MPSGPPQIGPEPDILTGAIRSHCNQCYHLLRDQINFPVLRFNDFGWSFLGLALTVGCHEIARDIAHHINDPGHVTGSANVKQVGSPRIITLALQTGDKTIFEPIYNQIPAQLARETLSQHVTPHERAQLCRNSTPDLADRLLQDGCNIADGVDSNTHDTSWHYGIENPCGIPFMQFLRRNQTGQVSKNRANANGETPLMKAVRSKRLDMVRWLTDISVDVKHEAFRGTTARTWLQSFKAMRKAQGPYSMPWTLGYGERRKIRRQYRNRVYKKYREISGHEPDRTLTYAAGLTAAQYASRFGLRELATYINREPYNLRPR</sequence>
<accession>A0A397GJD9</accession>
<gene>
    <name evidence="1" type="ORF">CDV56_101873</name>
</gene>
<dbReference type="InterPro" id="IPR002110">
    <property type="entry name" value="Ankyrin_rpt"/>
</dbReference>
<evidence type="ECO:0000313" key="1">
    <source>
        <dbReference type="EMBL" id="RHZ50299.1"/>
    </source>
</evidence>
<dbReference type="EMBL" id="NKHU02000163">
    <property type="protein sequence ID" value="RHZ50299.1"/>
    <property type="molecule type" value="Genomic_DNA"/>
</dbReference>
<dbReference type="OrthoDB" id="4504353at2759"/>
<proteinExistence type="predicted"/>
<dbReference type="Gene3D" id="1.25.40.20">
    <property type="entry name" value="Ankyrin repeat-containing domain"/>
    <property type="match status" value="1"/>
</dbReference>
<comment type="caution">
    <text evidence="1">The sequence shown here is derived from an EMBL/GenBank/DDBJ whole genome shotgun (WGS) entry which is preliminary data.</text>
</comment>
<dbReference type="VEuPathDB" id="FungiDB:CDV56_101873"/>
<evidence type="ECO:0000313" key="2">
    <source>
        <dbReference type="Proteomes" id="UP000215305"/>
    </source>
</evidence>
<protein>
    <submittedName>
        <fullName evidence="1">Uncharacterized protein</fullName>
    </submittedName>
</protein>
<dbReference type="Proteomes" id="UP000215305">
    <property type="component" value="Unassembled WGS sequence"/>
</dbReference>
<dbReference type="GeneID" id="38123847"/>
<reference evidence="1" key="1">
    <citation type="submission" date="2018-08" db="EMBL/GenBank/DDBJ databases">
        <title>Draft genome sequence of azole-resistant Aspergillus thermomutatus (Neosartorya pseudofischeri) strain HMR AF 39, isolated from a human nasal aspirate.</title>
        <authorList>
            <person name="Parent-Michaud M."/>
            <person name="Dufresne P.J."/>
            <person name="Fournier E."/>
            <person name="Martineau C."/>
            <person name="Moreira S."/>
            <person name="Perkins V."/>
            <person name="De Repentigny L."/>
            <person name="Dufresne S.F."/>
        </authorList>
    </citation>
    <scope>NUCLEOTIDE SEQUENCE [LARGE SCALE GENOMIC DNA]</scope>
    <source>
        <strain evidence="1">HMR AF 39</strain>
    </source>
</reference>
<name>A0A397GJD9_ASPTH</name>